<dbReference type="GO" id="GO:0030246">
    <property type="term" value="F:carbohydrate binding"/>
    <property type="evidence" value="ECO:0007669"/>
    <property type="project" value="InterPro"/>
</dbReference>
<dbReference type="RefSeq" id="WP_131410768.1">
    <property type="nucleotide sequence ID" value="NZ_SJTG01000003.1"/>
</dbReference>
<dbReference type="SUPFAM" id="SSF49503">
    <property type="entry name" value="Cupredoxins"/>
    <property type="match status" value="1"/>
</dbReference>
<gene>
    <name evidence="1" type="ORF">EZM97_21870</name>
</gene>
<evidence type="ECO:0008006" key="3">
    <source>
        <dbReference type="Google" id="ProtNLM"/>
    </source>
</evidence>
<protein>
    <recommendedName>
        <fullName evidence="3">Methylamine utilization protein</fullName>
    </recommendedName>
</protein>
<sequence>MRWLLVVVIAFALLYGRQAVAGDLLVHVADEAHRPVSDAVITLTSELAPAARHAAPAVKTIDQKNETFLPYVQVLRPGDMAVFRNSDTTRHHVYSFSPVKSFEFVLRPGESSPPLTLERVGIAAVGCNIHDHMITYLYVSDADSIAVSGVDGHATLTDLAPGRYTLHVWHPQLHPGRPEITQVVQVNEHAAPPVAITLSLLPDPRMQMDREHIGY</sequence>
<evidence type="ECO:0000313" key="2">
    <source>
        <dbReference type="Proteomes" id="UP000291822"/>
    </source>
</evidence>
<keyword evidence="2" id="KW-1185">Reference proteome</keyword>
<evidence type="ECO:0000313" key="1">
    <source>
        <dbReference type="EMBL" id="TCI08897.1"/>
    </source>
</evidence>
<comment type="caution">
    <text evidence="1">The sequence shown here is derived from an EMBL/GenBank/DDBJ whole genome shotgun (WGS) entry which is preliminary data.</text>
</comment>
<reference evidence="1 2" key="1">
    <citation type="submission" date="2019-02" db="EMBL/GenBank/DDBJ databases">
        <title>Dyella amyloliquefaciens sp. nov., isolated from forest soil.</title>
        <authorList>
            <person name="Gao Z.-H."/>
            <person name="Qiu L.-H."/>
        </authorList>
    </citation>
    <scope>NUCLEOTIDE SEQUENCE [LARGE SCALE GENOMIC DNA]</scope>
    <source>
        <strain evidence="1 2">KACC 12747</strain>
    </source>
</reference>
<organism evidence="1 2">
    <name type="scientific">Dyella soli</name>
    <dbReference type="NCBI Taxonomy" id="522319"/>
    <lineage>
        <taxon>Bacteria</taxon>
        <taxon>Pseudomonadati</taxon>
        <taxon>Pseudomonadota</taxon>
        <taxon>Gammaproteobacteria</taxon>
        <taxon>Lysobacterales</taxon>
        <taxon>Rhodanobacteraceae</taxon>
        <taxon>Dyella</taxon>
    </lineage>
</organism>
<accession>A0A4R0YMZ0</accession>
<dbReference type="AlphaFoldDB" id="A0A4R0YMZ0"/>
<dbReference type="SUPFAM" id="SSF49452">
    <property type="entry name" value="Starch-binding domain-like"/>
    <property type="match status" value="1"/>
</dbReference>
<name>A0A4R0YMZ0_9GAMM</name>
<dbReference type="Proteomes" id="UP000291822">
    <property type="component" value="Unassembled WGS sequence"/>
</dbReference>
<proteinExistence type="predicted"/>
<dbReference type="EMBL" id="SJTG01000003">
    <property type="protein sequence ID" value="TCI08897.1"/>
    <property type="molecule type" value="Genomic_DNA"/>
</dbReference>
<dbReference type="InterPro" id="IPR008972">
    <property type="entry name" value="Cupredoxin"/>
</dbReference>
<dbReference type="InterPro" id="IPR013784">
    <property type="entry name" value="Carb-bd-like_fold"/>
</dbReference>